<dbReference type="AlphaFoldDB" id="A0A151JBV9"/>
<dbReference type="EMBL" id="KQ979096">
    <property type="protein sequence ID" value="KYN22641.1"/>
    <property type="molecule type" value="Genomic_DNA"/>
</dbReference>
<evidence type="ECO:0000313" key="2">
    <source>
        <dbReference type="Proteomes" id="UP000078492"/>
    </source>
</evidence>
<name>A0A151JBV9_9HYME</name>
<evidence type="ECO:0008006" key="3">
    <source>
        <dbReference type="Google" id="ProtNLM"/>
    </source>
</evidence>
<keyword evidence="2" id="KW-1185">Reference proteome</keyword>
<sequence>MIAMLFYEYIANKFMPWINTSNLKLLVILFLDGHVSHLTQSLSEFCHAHHNSIDNGFKICGLHPFSVEEIDFKSFYSI</sequence>
<protein>
    <recommendedName>
        <fullName evidence="3">DDE-1 domain-containing protein</fullName>
    </recommendedName>
</protein>
<organism evidence="1 2">
    <name type="scientific">Trachymyrmex cornetzi</name>
    <dbReference type="NCBI Taxonomy" id="471704"/>
    <lineage>
        <taxon>Eukaryota</taxon>
        <taxon>Metazoa</taxon>
        <taxon>Ecdysozoa</taxon>
        <taxon>Arthropoda</taxon>
        <taxon>Hexapoda</taxon>
        <taxon>Insecta</taxon>
        <taxon>Pterygota</taxon>
        <taxon>Neoptera</taxon>
        <taxon>Endopterygota</taxon>
        <taxon>Hymenoptera</taxon>
        <taxon>Apocrita</taxon>
        <taxon>Aculeata</taxon>
        <taxon>Formicoidea</taxon>
        <taxon>Formicidae</taxon>
        <taxon>Myrmicinae</taxon>
        <taxon>Trachymyrmex</taxon>
    </lineage>
</organism>
<evidence type="ECO:0000313" key="1">
    <source>
        <dbReference type="EMBL" id="KYN22641.1"/>
    </source>
</evidence>
<proteinExistence type="predicted"/>
<gene>
    <name evidence="1" type="ORF">ALC57_04959</name>
</gene>
<dbReference type="Proteomes" id="UP000078492">
    <property type="component" value="Unassembled WGS sequence"/>
</dbReference>
<accession>A0A151JBV9</accession>
<reference evidence="1 2" key="1">
    <citation type="submission" date="2015-09" db="EMBL/GenBank/DDBJ databases">
        <title>Trachymyrmex cornetzi WGS genome.</title>
        <authorList>
            <person name="Nygaard S."/>
            <person name="Hu H."/>
            <person name="Boomsma J."/>
            <person name="Zhang G."/>
        </authorList>
    </citation>
    <scope>NUCLEOTIDE SEQUENCE [LARGE SCALE GENOMIC DNA]</scope>
    <source>
        <strain evidence="1">Tcor2-1</strain>
        <tissue evidence="1">Whole body</tissue>
    </source>
</reference>